<comment type="PTM">
    <text evidence="1">The conversion to 3-oxoalanine (also known as C-formylglycine, FGly), of a serine or cysteine residue in prokaryotes and of a cysteine residue in eukaryotes, is critical for catalytic activity.</text>
</comment>
<dbReference type="PANTHER" id="PTHR43751">
    <property type="entry name" value="SULFATASE"/>
    <property type="match status" value="1"/>
</dbReference>
<feature type="modified residue" description="3-oxoalanine (Ser)" evidence="1">
    <location>
        <position position="133"/>
    </location>
</feature>
<protein>
    <submittedName>
        <fullName evidence="3">Arylsulfatase</fullName>
    </submittedName>
</protein>
<evidence type="ECO:0000313" key="4">
    <source>
        <dbReference type="Proteomes" id="UP000004827"/>
    </source>
</evidence>
<dbReference type="Proteomes" id="UP000004827">
    <property type="component" value="Unassembled WGS sequence"/>
</dbReference>
<name>D2YI78_VIBMI</name>
<comment type="caution">
    <text evidence="3">The sequence shown here is derived from an EMBL/GenBank/DDBJ whole genome shotgun (WGS) entry which is preliminary data.</text>
</comment>
<dbReference type="PANTHER" id="PTHR43751:SF2">
    <property type="entry name" value="SULFATASE N-TERMINAL DOMAIN-CONTAINING PROTEIN"/>
    <property type="match status" value="1"/>
</dbReference>
<accession>D2YI78</accession>
<dbReference type="SUPFAM" id="SSF53649">
    <property type="entry name" value="Alkaline phosphatase-like"/>
    <property type="match status" value="1"/>
</dbReference>
<sequence length="555" mass="62714">MNVKTFTRLFLFKIRTNLNRICICLNRHFRTFPRDVSSNNRVIHMKDGVNMSTGKQKRPSKLLLNACTLAMGAASATAYAADKPNILVIFGDDVGYWNLSTYNQGMLAYTTPNIDSIATEGAKFTNFYAQQSSTAGRSAFITGQMPKRTGLSKVGMPGAPEGISEKDPTIATMLKQLGYATGQFGKNHLGDRDEHLPTNHGFDEFFGNLYHLNAEEEPENVDYPKDPEFRKKFGPRGVIHSYADGKIEDTRSLTRKRMETVDGEFLDAAESFIEKQVKADKPFFTWFNTTRMHNFTHVPEEYQGKTGAGFYADGVKQHDDQIGQLLKKIKDLGVDDNTIIIYTTDNGPMINLWPDAGMTPFRSEKNTGWEGGFRVPALIKWPGKIKPGTTLDGIVSLEDFFPTLVAAAGNDKVKDELLKGKKVDGKTYKVHLDGYNQLPYFTGKAEESARKEFVYWSDDGDLMALRYNQWKFHFMVQENETGLDIWRKPLTKLRVPFIYDLSIDPFERGDTGIGYGRWMYERSYLMGPASAKVAEIMESFKEFPPRMKAGSFVPE</sequence>
<evidence type="ECO:0000256" key="1">
    <source>
        <dbReference type="PIRSR" id="PIRSR600917-52"/>
    </source>
</evidence>
<dbReference type="Pfam" id="PF00884">
    <property type="entry name" value="Sulfatase"/>
    <property type="match status" value="1"/>
</dbReference>
<dbReference type="Pfam" id="PF14707">
    <property type="entry name" value="Sulfatase_C"/>
    <property type="match status" value="1"/>
</dbReference>
<proteinExistence type="predicted"/>
<evidence type="ECO:0000313" key="3">
    <source>
        <dbReference type="EMBL" id="EEW05599.1"/>
    </source>
</evidence>
<dbReference type="Gene3D" id="3.40.720.10">
    <property type="entry name" value="Alkaline Phosphatase, subunit A"/>
    <property type="match status" value="1"/>
</dbReference>
<dbReference type="InterPro" id="IPR052701">
    <property type="entry name" value="GAG_Ulvan_Degrading_Sulfatases"/>
</dbReference>
<organism evidence="3 4">
    <name type="scientific">Vibrio mimicus VM603</name>
    <dbReference type="NCBI Taxonomy" id="671074"/>
    <lineage>
        <taxon>Bacteria</taxon>
        <taxon>Pseudomonadati</taxon>
        <taxon>Pseudomonadota</taxon>
        <taxon>Gammaproteobacteria</taxon>
        <taxon>Vibrionales</taxon>
        <taxon>Vibrionaceae</taxon>
        <taxon>Vibrio</taxon>
    </lineage>
</organism>
<dbReference type="AlphaFoldDB" id="D2YI78"/>
<dbReference type="EMBL" id="ACYU01000171">
    <property type="protein sequence ID" value="EEW05599.1"/>
    <property type="molecule type" value="Genomic_DNA"/>
</dbReference>
<dbReference type="InterPro" id="IPR017850">
    <property type="entry name" value="Alkaline_phosphatase_core_sf"/>
</dbReference>
<dbReference type="InterPro" id="IPR000917">
    <property type="entry name" value="Sulfatase_N"/>
</dbReference>
<dbReference type="CDD" id="cd16142">
    <property type="entry name" value="ARS_like"/>
    <property type="match status" value="1"/>
</dbReference>
<evidence type="ECO:0000259" key="2">
    <source>
        <dbReference type="Pfam" id="PF00884"/>
    </source>
</evidence>
<feature type="domain" description="Sulfatase N-terminal" evidence="2">
    <location>
        <begin position="84"/>
        <end position="409"/>
    </location>
</feature>
<reference evidence="3 4" key="1">
    <citation type="journal article" date="2009" name="BMC Evol. Biol.">
        <title>Genomic taxonomy of Vibrios.</title>
        <authorList>
            <person name="Thompson C.C."/>
            <person name="Vicente A.C."/>
            <person name="Souza R.C."/>
            <person name="Vasconcelos A.T."/>
            <person name="Vesth T."/>
            <person name="Alves N.Jr."/>
            <person name="Ussery D.W."/>
            <person name="Iida T."/>
            <person name="Thompson F.L."/>
        </authorList>
    </citation>
    <scope>NUCLEOTIDE SEQUENCE [LARGE SCALE GENOMIC DNA]</scope>
    <source>
        <strain evidence="3 4">VM603</strain>
    </source>
</reference>
<dbReference type="Gene3D" id="3.30.1120.10">
    <property type="match status" value="1"/>
</dbReference>
<gene>
    <name evidence="3" type="primary">aslA</name>
    <name evidence="3" type="ORF">VMB_32250</name>
</gene>